<organism evidence="1 2">
    <name type="scientific">Daphnia magna</name>
    <dbReference type="NCBI Taxonomy" id="35525"/>
    <lineage>
        <taxon>Eukaryota</taxon>
        <taxon>Metazoa</taxon>
        <taxon>Ecdysozoa</taxon>
        <taxon>Arthropoda</taxon>
        <taxon>Crustacea</taxon>
        <taxon>Branchiopoda</taxon>
        <taxon>Diplostraca</taxon>
        <taxon>Cladocera</taxon>
        <taxon>Anomopoda</taxon>
        <taxon>Daphniidae</taxon>
        <taxon>Daphnia</taxon>
    </lineage>
</organism>
<evidence type="ECO:0000313" key="2">
    <source>
        <dbReference type="Proteomes" id="UP001234178"/>
    </source>
</evidence>
<protein>
    <submittedName>
        <fullName evidence="1">Uncharacterized protein</fullName>
    </submittedName>
</protein>
<evidence type="ECO:0000313" key="1">
    <source>
        <dbReference type="EMBL" id="KAK4018535.1"/>
    </source>
</evidence>
<reference evidence="1 2" key="1">
    <citation type="journal article" date="2023" name="Nucleic Acids Res.">
        <title>The hologenome of Daphnia magna reveals possible DNA methylation and microbiome-mediated evolution of the host genome.</title>
        <authorList>
            <person name="Chaturvedi A."/>
            <person name="Li X."/>
            <person name="Dhandapani V."/>
            <person name="Marshall H."/>
            <person name="Kissane S."/>
            <person name="Cuenca-Cambronero M."/>
            <person name="Asole G."/>
            <person name="Calvet F."/>
            <person name="Ruiz-Romero M."/>
            <person name="Marangio P."/>
            <person name="Guigo R."/>
            <person name="Rago D."/>
            <person name="Mirbahai L."/>
            <person name="Eastwood N."/>
            <person name="Colbourne J.K."/>
            <person name="Zhou J."/>
            <person name="Mallon E."/>
            <person name="Orsini L."/>
        </authorList>
    </citation>
    <scope>NUCLEOTIDE SEQUENCE [LARGE SCALE GENOMIC DNA]</scope>
    <source>
        <strain evidence="1">LRV0_1</strain>
    </source>
</reference>
<sequence length="80" mass="9136">MVFNVFVPTISIQVTKVIFCGKPSYLYLDNDVDWVPSKNLSNLQQHEESGIENVADCSLQPQKQVILNSFLHDHSYTVRP</sequence>
<accession>A0ABR0A0T4</accession>
<dbReference type="EMBL" id="JAOYFB010000036">
    <property type="protein sequence ID" value="KAK4018535.1"/>
    <property type="molecule type" value="Genomic_DNA"/>
</dbReference>
<keyword evidence="2" id="KW-1185">Reference proteome</keyword>
<comment type="caution">
    <text evidence="1">The sequence shown here is derived from an EMBL/GenBank/DDBJ whole genome shotgun (WGS) entry which is preliminary data.</text>
</comment>
<proteinExistence type="predicted"/>
<dbReference type="Proteomes" id="UP001234178">
    <property type="component" value="Unassembled WGS sequence"/>
</dbReference>
<name>A0ABR0A0T4_9CRUS</name>
<gene>
    <name evidence="1" type="ORF">OUZ56_000586</name>
</gene>